<evidence type="ECO:0000313" key="2">
    <source>
        <dbReference type="Proteomes" id="UP001630127"/>
    </source>
</evidence>
<protein>
    <submittedName>
        <fullName evidence="1">Uncharacterized protein</fullName>
    </submittedName>
</protein>
<accession>A0ABD2XX91</accession>
<gene>
    <name evidence="1" type="ORF">ACH5RR_041853</name>
</gene>
<proteinExistence type="predicted"/>
<keyword evidence="2" id="KW-1185">Reference proteome</keyword>
<sequence>MEKTGREEKEAQWKIDGKNGEKEMKEVAEVVTNGNWLGKGWGKWEWAVETERKQGRKGGSRLWRRWYRLEEEDGCFKKKERGKESAGRGGDVSRKYNFILTPLLNIILNLSL</sequence>
<dbReference type="Proteomes" id="UP001630127">
    <property type="component" value="Unassembled WGS sequence"/>
</dbReference>
<organism evidence="1 2">
    <name type="scientific">Cinchona calisaya</name>
    <dbReference type="NCBI Taxonomy" id="153742"/>
    <lineage>
        <taxon>Eukaryota</taxon>
        <taxon>Viridiplantae</taxon>
        <taxon>Streptophyta</taxon>
        <taxon>Embryophyta</taxon>
        <taxon>Tracheophyta</taxon>
        <taxon>Spermatophyta</taxon>
        <taxon>Magnoliopsida</taxon>
        <taxon>eudicotyledons</taxon>
        <taxon>Gunneridae</taxon>
        <taxon>Pentapetalae</taxon>
        <taxon>asterids</taxon>
        <taxon>lamiids</taxon>
        <taxon>Gentianales</taxon>
        <taxon>Rubiaceae</taxon>
        <taxon>Cinchonoideae</taxon>
        <taxon>Cinchoneae</taxon>
        <taxon>Cinchona</taxon>
    </lineage>
</organism>
<evidence type="ECO:0000313" key="1">
    <source>
        <dbReference type="EMBL" id="KAL3499121.1"/>
    </source>
</evidence>
<dbReference type="EMBL" id="JBJUIK010000017">
    <property type="protein sequence ID" value="KAL3499121.1"/>
    <property type="molecule type" value="Genomic_DNA"/>
</dbReference>
<dbReference type="AlphaFoldDB" id="A0ABD2XX91"/>
<comment type="caution">
    <text evidence="1">The sequence shown here is derived from an EMBL/GenBank/DDBJ whole genome shotgun (WGS) entry which is preliminary data.</text>
</comment>
<name>A0ABD2XX91_9GENT</name>
<reference evidence="1 2" key="1">
    <citation type="submission" date="2024-11" db="EMBL/GenBank/DDBJ databases">
        <title>A near-complete genome assembly of Cinchona calisaya.</title>
        <authorList>
            <person name="Lian D.C."/>
            <person name="Zhao X.W."/>
            <person name="Wei L."/>
        </authorList>
    </citation>
    <scope>NUCLEOTIDE SEQUENCE [LARGE SCALE GENOMIC DNA]</scope>
    <source>
        <tissue evidence="1">Nenye</tissue>
    </source>
</reference>